<feature type="transmembrane region" description="Helical" evidence="1">
    <location>
        <begin position="394"/>
        <end position="414"/>
    </location>
</feature>
<feature type="transmembrane region" description="Helical" evidence="1">
    <location>
        <begin position="178"/>
        <end position="206"/>
    </location>
</feature>
<gene>
    <name evidence="2" type="ORF">SAMN05421812_11641</name>
</gene>
<name>A0A239P9W6_9ACTN</name>
<evidence type="ECO:0008006" key="4">
    <source>
        <dbReference type="Google" id="ProtNLM"/>
    </source>
</evidence>
<evidence type="ECO:0000313" key="2">
    <source>
        <dbReference type="EMBL" id="SNT63946.1"/>
    </source>
</evidence>
<evidence type="ECO:0000313" key="3">
    <source>
        <dbReference type="Proteomes" id="UP000198362"/>
    </source>
</evidence>
<keyword evidence="1" id="KW-0472">Membrane</keyword>
<feature type="transmembrane region" description="Helical" evidence="1">
    <location>
        <begin position="226"/>
        <end position="245"/>
    </location>
</feature>
<protein>
    <recommendedName>
        <fullName evidence="4">4-amino-4-deoxy-L-arabinose transferase</fullName>
    </recommendedName>
</protein>
<feature type="transmembrane region" description="Helical" evidence="1">
    <location>
        <begin position="257"/>
        <end position="278"/>
    </location>
</feature>
<dbReference type="AlphaFoldDB" id="A0A239P9W6"/>
<dbReference type="EMBL" id="FZPH01000016">
    <property type="protein sequence ID" value="SNT63946.1"/>
    <property type="molecule type" value="Genomic_DNA"/>
</dbReference>
<keyword evidence="1" id="KW-0812">Transmembrane</keyword>
<dbReference type="OrthoDB" id="3778510at2"/>
<dbReference type="Proteomes" id="UP000198362">
    <property type="component" value="Unassembled WGS sequence"/>
</dbReference>
<feature type="transmembrane region" description="Helical" evidence="1">
    <location>
        <begin position="298"/>
        <end position="318"/>
    </location>
</feature>
<dbReference type="RefSeq" id="WP_144022861.1">
    <property type="nucleotide sequence ID" value="NZ_FZPH01000016.1"/>
</dbReference>
<feature type="transmembrane region" description="Helical" evidence="1">
    <location>
        <begin position="325"/>
        <end position="343"/>
    </location>
</feature>
<sequence>MSGTPSSPVNPPAGPGLRVPLHVLAAGLITVSLLWRASITSRGYLTFDDFPLLSRADAASIGPDYLLTLFNNHFMPAGQLLTWVVHRLTEFQYWPYATLMLAAQALVSVLLYRLLLLMLPNGPLLLAPLALFLFTPLTLEASSWWAVAVNVLPMQLAMVLATGAFVRYQRGGGRRHLVTLAAAIVLGLVFFEKSLLIVAFVALFAVFVYSPGGPVRAVVGAARRWWPAWLTLTVVSLLFLALYLSQATSSLRQPASANEVFTFLRQLTTFTVIPGLLGGPWRWLDGADGAPLTAPPEAATWVALAVFAALVALTVVLRGSLATRAWLLLLSYVALDAALLGATRLGSVFSGVAGAVPRYVGEVAVVAAICLGVALCGLKSEAEQPQKQPQWRPVFGYLVPPVAILFLVSCFWSGQGYGDDWAIKAGRDYLNTARADLAAAAPGTVFMDQPVPEAVVGPLSAPYNLQSRFFAPLDQDPTFVTQARNLWIFDQAGHIRPAWVAGTHGAPGPEQGCGYRVTGDQPTTLRLEKSVGDYWYAARIAYISDRDATATVRLGAGHEHQFDVHRGLNAIFLLLDGGGSELTMKLGDPAANICTNEIDVGSVVPQPAG</sequence>
<feature type="transmembrane region" description="Helical" evidence="1">
    <location>
        <begin position="145"/>
        <end position="166"/>
    </location>
</feature>
<keyword evidence="1" id="KW-1133">Transmembrane helix</keyword>
<feature type="transmembrane region" description="Helical" evidence="1">
    <location>
        <begin position="21"/>
        <end position="39"/>
    </location>
</feature>
<proteinExistence type="predicted"/>
<reference evidence="2 3" key="1">
    <citation type="submission" date="2017-06" db="EMBL/GenBank/DDBJ databases">
        <authorList>
            <person name="Kim H.J."/>
            <person name="Triplett B.A."/>
        </authorList>
    </citation>
    <scope>NUCLEOTIDE SEQUENCE [LARGE SCALE GENOMIC DNA]</scope>
    <source>
        <strain evidence="2 3">CGMCC 4.5593</strain>
    </source>
</reference>
<feature type="transmembrane region" description="Helical" evidence="1">
    <location>
        <begin position="363"/>
        <end position="382"/>
    </location>
</feature>
<keyword evidence="3" id="KW-1185">Reference proteome</keyword>
<organism evidence="2 3">
    <name type="scientific">Asanoa hainanensis</name>
    <dbReference type="NCBI Taxonomy" id="560556"/>
    <lineage>
        <taxon>Bacteria</taxon>
        <taxon>Bacillati</taxon>
        <taxon>Actinomycetota</taxon>
        <taxon>Actinomycetes</taxon>
        <taxon>Micromonosporales</taxon>
        <taxon>Micromonosporaceae</taxon>
        <taxon>Asanoa</taxon>
    </lineage>
</organism>
<accession>A0A239P9W6</accession>
<evidence type="ECO:0000256" key="1">
    <source>
        <dbReference type="SAM" id="Phobius"/>
    </source>
</evidence>